<comment type="caution">
    <text evidence="1">The sequence shown here is derived from an EMBL/GenBank/DDBJ whole genome shotgun (WGS) entry which is preliminary data.</text>
</comment>
<protein>
    <submittedName>
        <fullName evidence="1">Uncharacterized protein</fullName>
    </submittedName>
</protein>
<organism evidence="1 2">
    <name type="scientific">Nelumbo nucifera</name>
    <name type="common">Sacred lotus</name>
    <dbReference type="NCBI Taxonomy" id="4432"/>
    <lineage>
        <taxon>Eukaryota</taxon>
        <taxon>Viridiplantae</taxon>
        <taxon>Streptophyta</taxon>
        <taxon>Embryophyta</taxon>
        <taxon>Tracheophyta</taxon>
        <taxon>Spermatophyta</taxon>
        <taxon>Magnoliopsida</taxon>
        <taxon>Proteales</taxon>
        <taxon>Nelumbonaceae</taxon>
        <taxon>Nelumbo</taxon>
    </lineage>
</organism>
<reference evidence="1 2" key="1">
    <citation type="journal article" date="2020" name="Mol. Biol. Evol.">
        <title>Distinct Expression and Methylation Patterns for Genes with Different Fates following a Single Whole-Genome Duplication in Flowering Plants.</title>
        <authorList>
            <person name="Shi T."/>
            <person name="Rahmani R.S."/>
            <person name="Gugger P.F."/>
            <person name="Wang M."/>
            <person name="Li H."/>
            <person name="Zhang Y."/>
            <person name="Li Z."/>
            <person name="Wang Q."/>
            <person name="Van de Peer Y."/>
            <person name="Marchal K."/>
            <person name="Chen J."/>
        </authorList>
    </citation>
    <scope>NUCLEOTIDE SEQUENCE [LARGE SCALE GENOMIC DNA]</scope>
    <source>
        <tissue evidence="1">Leaf</tissue>
    </source>
</reference>
<dbReference type="Proteomes" id="UP000607653">
    <property type="component" value="Unassembled WGS sequence"/>
</dbReference>
<dbReference type="EMBL" id="DUZY01000001">
    <property type="protein sequence ID" value="DAD23304.1"/>
    <property type="molecule type" value="Genomic_DNA"/>
</dbReference>
<proteinExistence type="predicted"/>
<evidence type="ECO:0000313" key="2">
    <source>
        <dbReference type="Proteomes" id="UP000607653"/>
    </source>
</evidence>
<gene>
    <name evidence="1" type="ORF">HUJ06_024767</name>
</gene>
<accession>A0A822XNW8</accession>
<name>A0A822XNW8_NELNU</name>
<sequence>MEKDRTEKCKRGLKWHYSPLFFLSSSSSSSSSRFNLSVYS</sequence>
<evidence type="ECO:0000313" key="1">
    <source>
        <dbReference type="EMBL" id="DAD23304.1"/>
    </source>
</evidence>
<keyword evidence="2" id="KW-1185">Reference proteome</keyword>
<dbReference type="AlphaFoldDB" id="A0A822XNW8"/>